<dbReference type="GO" id="GO:0030255">
    <property type="term" value="P:protein secretion by the type IV secretion system"/>
    <property type="evidence" value="ECO:0007669"/>
    <property type="project" value="InterPro"/>
</dbReference>
<dbReference type="OrthoDB" id="3260785at2"/>
<dbReference type="RefSeq" id="WP_094690041.1">
    <property type="nucleotide sequence ID" value="NZ_JACBYZ010000001.1"/>
</dbReference>
<feature type="transmembrane region" description="Helical" evidence="1">
    <location>
        <begin position="339"/>
        <end position="361"/>
    </location>
</feature>
<sequence>MIPIAGNDDLKGMAHMIFQGVDTDTTDLLKSTPLNFGGDSRLWDTMGTLSTAMVLPIAAALAVIIFALQLSKVASRFEAQGDALLGLIMSTAVKLGICLLLVLNARSVLKLISNVGQWMFSKGSNAKEQILTHGKNTNTSLAEAILLKGIENVSGWDGVKKIKIFVLLLIPFLVCVVVQIVIRVMVTVLMFKLLIMSLFAPLPFAFFASDETKQWGYSYLKSYAASTLRLVALWVSVFVYQQWLRGEHFFVQKITLRQYYANDPKAQVLGFLSWIGGLAAKTFSWFEGIRGNFGGAVVLSKSGDKLLQFDAVKALHQGVTDEQLKQLIELPPDKNMDPIAFLMQFYPALLLAAAVLAVLVWSSQEISKSIIGAA</sequence>
<evidence type="ECO:0000313" key="3">
    <source>
        <dbReference type="Proteomes" id="UP000228976"/>
    </source>
</evidence>
<keyword evidence="1" id="KW-1133">Transmembrane helix</keyword>
<feature type="transmembrane region" description="Helical" evidence="1">
    <location>
        <begin position="188"/>
        <end position="208"/>
    </location>
</feature>
<dbReference type="InterPro" id="IPR045798">
    <property type="entry name" value="TrbL_Firmicutes"/>
</dbReference>
<name>A0A261FBJ6_9BIFI</name>
<protein>
    <recommendedName>
        <fullName evidence="4">TrbL/VirB6 plasmid conjugal transfer protein</fullName>
    </recommendedName>
</protein>
<feature type="transmembrane region" description="Helical" evidence="1">
    <location>
        <begin position="83"/>
        <end position="103"/>
    </location>
</feature>
<gene>
    <name evidence="2" type="ORF">AEAE_1018</name>
</gene>
<feature type="transmembrane region" description="Helical" evidence="1">
    <location>
        <begin position="220"/>
        <end position="240"/>
    </location>
</feature>
<feature type="transmembrane region" description="Helical" evidence="1">
    <location>
        <begin position="49"/>
        <end position="71"/>
    </location>
</feature>
<keyword evidence="1" id="KW-0472">Membrane</keyword>
<keyword evidence="1" id="KW-0812">Transmembrane</keyword>
<keyword evidence="3" id="KW-1185">Reference proteome</keyword>
<reference evidence="2 3" key="1">
    <citation type="journal article" date="2017" name="BMC Genomics">
        <title>Comparative genomic and phylogenomic analyses of the Bifidobacteriaceae family.</title>
        <authorList>
            <person name="Lugli G.A."/>
            <person name="Milani C."/>
            <person name="Turroni F."/>
            <person name="Duranti S."/>
            <person name="Mancabelli L."/>
            <person name="Mangifesta M."/>
            <person name="Ferrario C."/>
            <person name="Modesto M."/>
            <person name="Mattarelli P."/>
            <person name="Jiri K."/>
            <person name="van Sinderen D."/>
            <person name="Ventura M."/>
        </authorList>
    </citation>
    <scope>NUCLEOTIDE SEQUENCE [LARGE SCALE GENOMIC DNA]</scope>
    <source>
        <strain evidence="2 3">LMG 21773</strain>
    </source>
</reference>
<evidence type="ECO:0000256" key="1">
    <source>
        <dbReference type="SAM" id="Phobius"/>
    </source>
</evidence>
<dbReference type="Pfam" id="PF19478">
    <property type="entry name" value="TrbL_2"/>
    <property type="match status" value="1"/>
</dbReference>
<organism evidence="2 3">
    <name type="scientific">Aeriscardovia aeriphila</name>
    <dbReference type="NCBI Taxonomy" id="218139"/>
    <lineage>
        <taxon>Bacteria</taxon>
        <taxon>Bacillati</taxon>
        <taxon>Actinomycetota</taxon>
        <taxon>Actinomycetes</taxon>
        <taxon>Bifidobacteriales</taxon>
        <taxon>Bifidobacteriaceae</taxon>
        <taxon>Aeriscardovia</taxon>
    </lineage>
</organism>
<evidence type="ECO:0008006" key="4">
    <source>
        <dbReference type="Google" id="ProtNLM"/>
    </source>
</evidence>
<dbReference type="AlphaFoldDB" id="A0A261FBJ6"/>
<accession>A0A261FBJ6</accession>
<dbReference type="EMBL" id="MWWU01000002">
    <property type="protein sequence ID" value="OZG56530.1"/>
    <property type="molecule type" value="Genomic_DNA"/>
</dbReference>
<feature type="transmembrane region" description="Helical" evidence="1">
    <location>
        <begin position="164"/>
        <end position="182"/>
    </location>
</feature>
<proteinExistence type="predicted"/>
<comment type="caution">
    <text evidence="2">The sequence shown here is derived from an EMBL/GenBank/DDBJ whole genome shotgun (WGS) entry which is preliminary data.</text>
</comment>
<dbReference type="Proteomes" id="UP000228976">
    <property type="component" value="Unassembled WGS sequence"/>
</dbReference>
<evidence type="ECO:0000313" key="2">
    <source>
        <dbReference type="EMBL" id="OZG56530.1"/>
    </source>
</evidence>